<evidence type="ECO:0000313" key="2">
    <source>
        <dbReference type="EMBL" id="BAM18431.1"/>
    </source>
</evidence>
<sequence>MSVILLYIISIDLVLKCLKTLQNSIEILTCVFTDKICSGNLYVFLITNVRIDVFFCVFRQWKPTLVMFSLSLCNMNRKLMY</sequence>
<reference evidence="2" key="1">
    <citation type="journal article" date="2012" name="BMC Biol.">
        <title>Comprehensive microarray-based analysis for stage-specific larval camouflage pattern-associated genes in the swallowtail butterfly, Papilio xuthus.</title>
        <authorList>
            <person name="Futahashi R."/>
            <person name="Shirataki H."/>
            <person name="Narita T."/>
            <person name="Mita K."/>
            <person name="Fujiwara H."/>
        </authorList>
    </citation>
    <scope>NUCLEOTIDE SEQUENCE</scope>
    <source>
        <tissue evidence="2">Epidermis</tissue>
    </source>
</reference>
<organism evidence="2">
    <name type="scientific">Papilio xuthus</name>
    <name type="common">Asian swallowtail butterfly</name>
    <dbReference type="NCBI Taxonomy" id="66420"/>
    <lineage>
        <taxon>Eukaryota</taxon>
        <taxon>Metazoa</taxon>
        <taxon>Ecdysozoa</taxon>
        <taxon>Arthropoda</taxon>
        <taxon>Hexapoda</taxon>
        <taxon>Insecta</taxon>
        <taxon>Pterygota</taxon>
        <taxon>Neoptera</taxon>
        <taxon>Endopterygota</taxon>
        <taxon>Lepidoptera</taxon>
        <taxon>Glossata</taxon>
        <taxon>Ditrysia</taxon>
        <taxon>Papilionoidea</taxon>
        <taxon>Papilionidae</taxon>
        <taxon>Papilioninae</taxon>
        <taxon>Papilio</taxon>
    </lineage>
</organism>
<keyword evidence="1" id="KW-0732">Signal</keyword>
<feature type="chain" id="PRO_5003688925" evidence="1">
    <location>
        <begin position="17"/>
        <end position="81"/>
    </location>
</feature>
<accession>I4DKJ1</accession>
<dbReference type="AlphaFoldDB" id="I4DKJ1"/>
<feature type="signal peptide" evidence="1">
    <location>
        <begin position="1"/>
        <end position="16"/>
    </location>
</feature>
<proteinExistence type="evidence at transcript level"/>
<name>I4DKJ1_PAPXU</name>
<evidence type="ECO:0000256" key="1">
    <source>
        <dbReference type="SAM" id="SignalP"/>
    </source>
</evidence>
<protein>
    <submittedName>
        <fullName evidence="2">Uncharacterized protein</fullName>
    </submittedName>
</protein>
<dbReference type="EMBL" id="AK401809">
    <property type="protein sequence ID" value="BAM18431.1"/>
    <property type="molecule type" value="mRNA"/>
</dbReference>